<keyword evidence="1" id="KW-0963">Cytoplasm</keyword>
<dbReference type="Proteomes" id="UP000464658">
    <property type="component" value="Chromosome"/>
</dbReference>
<sequence length="54" mass="6612">MLDIKQLRTDFDQIKEKLAHRGEDLADFDKFGELDQKKKKRINRENRRIKEPKK</sequence>
<dbReference type="InterPro" id="IPR042103">
    <property type="entry name" value="SerRS_1_N_sf"/>
</dbReference>
<dbReference type="Pfam" id="PF02403">
    <property type="entry name" value="Seryl_tRNA_N"/>
    <property type="match status" value="1"/>
</dbReference>
<organism evidence="3 4">
    <name type="scientific">Bacillus safensis</name>
    <dbReference type="NCBI Taxonomy" id="561879"/>
    <lineage>
        <taxon>Bacteria</taxon>
        <taxon>Bacillati</taxon>
        <taxon>Bacillota</taxon>
        <taxon>Bacilli</taxon>
        <taxon>Bacillales</taxon>
        <taxon>Bacillaceae</taxon>
        <taxon>Bacillus</taxon>
    </lineage>
</organism>
<reference evidence="3 4" key="1">
    <citation type="submission" date="2019-12" db="EMBL/GenBank/DDBJ databases">
        <title>Full genome sequence of a Bacillus safensis strain isolated from commercially available natto in Indonesia.</title>
        <authorList>
            <person name="Yoshida M."/>
            <person name="Uomi M."/>
            <person name="Waturangi D."/>
            <person name="Ekaputri J.J."/>
            <person name="Setiamarga D.H.E."/>
        </authorList>
    </citation>
    <scope>NUCLEOTIDE SEQUENCE [LARGE SCALE GENOMIC DNA]</scope>
    <source>
        <strain evidence="3 4">IDN1</strain>
    </source>
</reference>
<dbReference type="Gene3D" id="1.10.287.40">
    <property type="entry name" value="Serine-tRNA synthetase, tRNA binding domain"/>
    <property type="match status" value="1"/>
</dbReference>
<protein>
    <recommendedName>
        <fullName evidence="2">Serine-tRNA synthetase type1 N-terminal domain-containing protein</fullName>
    </recommendedName>
</protein>
<dbReference type="InterPro" id="IPR010978">
    <property type="entry name" value="tRNA-bd_arm"/>
</dbReference>
<dbReference type="SUPFAM" id="SSF46589">
    <property type="entry name" value="tRNA-binding arm"/>
    <property type="match status" value="1"/>
</dbReference>
<evidence type="ECO:0000313" key="4">
    <source>
        <dbReference type="Proteomes" id="UP000464658"/>
    </source>
</evidence>
<dbReference type="AlphaFoldDB" id="A0A5S9M3G4"/>
<accession>A0A5S9M3G4</accession>
<evidence type="ECO:0000259" key="2">
    <source>
        <dbReference type="Pfam" id="PF02403"/>
    </source>
</evidence>
<evidence type="ECO:0000256" key="1">
    <source>
        <dbReference type="ARBA" id="ARBA00022490"/>
    </source>
</evidence>
<dbReference type="GO" id="GO:0000166">
    <property type="term" value="F:nucleotide binding"/>
    <property type="evidence" value="ECO:0007669"/>
    <property type="project" value="InterPro"/>
</dbReference>
<dbReference type="InterPro" id="IPR015866">
    <property type="entry name" value="Ser-tRNA-synth_1_N"/>
</dbReference>
<dbReference type="EMBL" id="AP021906">
    <property type="protein sequence ID" value="BBP86419.1"/>
    <property type="molecule type" value="Genomic_DNA"/>
</dbReference>
<evidence type="ECO:0000313" key="3">
    <source>
        <dbReference type="EMBL" id="BBP86419.1"/>
    </source>
</evidence>
<gene>
    <name evidence="3" type="ORF">BsIDN1_00370</name>
</gene>
<feature type="domain" description="Serine-tRNA synthetase type1 N-terminal" evidence="2">
    <location>
        <begin position="1"/>
        <end position="44"/>
    </location>
</feature>
<name>A0A5S9M3G4_BACIA</name>
<proteinExistence type="predicted"/>